<gene>
    <name evidence="2" type="ORF">AABB31_10205</name>
</gene>
<dbReference type="Proteomes" id="UP001470809">
    <property type="component" value="Chromosome"/>
</dbReference>
<organism evidence="2 3">
    <name type="scientific">Yoonia rhodophyticola</name>
    <dbReference type="NCBI Taxonomy" id="3137370"/>
    <lineage>
        <taxon>Bacteria</taxon>
        <taxon>Pseudomonadati</taxon>
        <taxon>Pseudomonadota</taxon>
        <taxon>Alphaproteobacteria</taxon>
        <taxon>Rhodobacterales</taxon>
        <taxon>Paracoccaceae</taxon>
        <taxon>Yoonia</taxon>
    </lineage>
</organism>
<feature type="chain" id="PRO_5046724859" evidence="1">
    <location>
        <begin position="19"/>
        <end position="279"/>
    </location>
</feature>
<reference evidence="2" key="1">
    <citation type="submission" date="2024-08" db="EMBL/GenBank/DDBJ databases">
        <title>Phylogenomic analyses of a clade within the roseobacter group suggest taxonomic reassignments of species of the genera Aestuariivita, Citreicella, Loktanella, Nautella, Pelagibaca, Ruegeria, Thalassobius, Thiobacimonas and Tropicibacter, and the proposal o.</title>
        <authorList>
            <person name="Jeon C.O."/>
        </authorList>
    </citation>
    <scope>NUCLEOTIDE SEQUENCE</scope>
    <source>
        <strain evidence="2">SS1-5</strain>
    </source>
</reference>
<dbReference type="AlphaFoldDB" id="A0AAN0NKH0"/>
<keyword evidence="1" id="KW-0732">Signal</keyword>
<dbReference type="InterPro" id="IPR010838">
    <property type="entry name" value="DUF1444"/>
</dbReference>
<protein>
    <submittedName>
        <fullName evidence="2">DUF1444 family protein</fullName>
    </submittedName>
</protein>
<dbReference type="Pfam" id="PF07285">
    <property type="entry name" value="DUF1444"/>
    <property type="match status" value="1"/>
</dbReference>
<evidence type="ECO:0000313" key="3">
    <source>
        <dbReference type="Proteomes" id="UP001470809"/>
    </source>
</evidence>
<accession>A0AAN0NKH0</accession>
<name>A0AAN0NKH0_9RHOB</name>
<dbReference type="KEGG" id="yrh:AABB31_10205"/>
<evidence type="ECO:0000256" key="1">
    <source>
        <dbReference type="SAM" id="SignalP"/>
    </source>
</evidence>
<feature type="signal peptide" evidence="1">
    <location>
        <begin position="1"/>
        <end position="18"/>
    </location>
</feature>
<proteinExistence type="predicted"/>
<evidence type="ECO:0000313" key="2">
    <source>
        <dbReference type="EMBL" id="WZU69181.2"/>
    </source>
</evidence>
<keyword evidence="3" id="KW-1185">Reference proteome</keyword>
<sequence>MRFLFLCYLCFVAPLVHADASRPQTVSDTIQTLLTAVRDAGFPNAAINFPEMTLTPVASDPDTVVSYPSNLHVQMQTAGSSRDRARIVDNIVLPLTLQATDAADPFQTSQVFPVIRNINYIDRFSDDVELITAPLAGDLVITYEITYPTHTVPLVAPKAADAGLTHLSVHQAAMTNLLGRANDAFVSGSEEGLYFIAFDGYHENALLLDNQMWASITAEVGPIIMAVPARDTVLFVPQYNEAALDILLGLRADIFGERTYGLSDLLFTWDNGNWVVLPE</sequence>
<dbReference type="RefSeq" id="WP_373635652.1">
    <property type="nucleotide sequence ID" value="NZ_CP151767.2"/>
</dbReference>
<dbReference type="EMBL" id="CP151767">
    <property type="protein sequence ID" value="WZU69181.2"/>
    <property type="molecule type" value="Genomic_DNA"/>
</dbReference>